<dbReference type="GO" id="GO:0009279">
    <property type="term" value="C:cell outer membrane"/>
    <property type="evidence" value="ECO:0007669"/>
    <property type="project" value="UniProtKB-SubCell"/>
</dbReference>
<keyword evidence="2 4" id="KW-0472">Membrane</keyword>
<dbReference type="PRINTS" id="PR01021">
    <property type="entry name" value="OMPADOMAIN"/>
</dbReference>
<gene>
    <name evidence="6" type="primary">yiaD</name>
    <name evidence="6" type="ORF">SCFA_140023</name>
</gene>
<evidence type="ECO:0000313" key="6">
    <source>
        <dbReference type="EMBL" id="VFU12538.1"/>
    </source>
</evidence>
<dbReference type="Pfam" id="PF13488">
    <property type="entry name" value="Gly-zipper_Omp"/>
    <property type="match status" value="1"/>
</dbReference>
<dbReference type="PROSITE" id="PS51123">
    <property type="entry name" value="OMPA_2"/>
    <property type="match status" value="1"/>
</dbReference>
<dbReference type="CDD" id="cd07185">
    <property type="entry name" value="OmpA_C-like"/>
    <property type="match status" value="1"/>
</dbReference>
<dbReference type="Gene3D" id="3.30.1330.60">
    <property type="entry name" value="OmpA-like domain"/>
    <property type="match status" value="1"/>
</dbReference>
<comment type="subcellular location">
    <subcellularLocation>
        <location evidence="1">Cell outer membrane</location>
    </subcellularLocation>
</comment>
<dbReference type="InterPro" id="IPR050330">
    <property type="entry name" value="Bact_OuterMem_StrucFunc"/>
</dbReference>
<dbReference type="PANTHER" id="PTHR30329:SF21">
    <property type="entry name" value="LIPOPROTEIN YIAD-RELATED"/>
    <property type="match status" value="1"/>
</dbReference>
<dbReference type="InterPro" id="IPR039567">
    <property type="entry name" value="Gly-zipper"/>
</dbReference>
<evidence type="ECO:0000259" key="5">
    <source>
        <dbReference type="PROSITE" id="PS51123"/>
    </source>
</evidence>
<evidence type="ECO:0000256" key="4">
    <source>
        <dbReference type="SAM" id="Phobius"/>
    </source>
</evidence>
<keyword evidence="3" id="KW-0998">Cell outer membrane</keyword>
<proteinExistence type="predicted"/>
<reference evidence="6" key="1">
    <citation type="submission" date="2019-03" db="EMBL/GenBank/DDBJ databases">
        <authorList>
            <person name="Hao L."/>
        </authorList>
    </citation>
    <scope>NUCLEOTIDE SEQUENCE</scope>
</reference>
<dbReference type="PRINTS" id="PR01023">
    <property type="entry name" value="NAFLGMOTY"/>
</dbReference>
<dbReference type="PROSITE" id="PS51257">
    <property type="entry name" value="PROKAR_LIPOPROTEIN"/>
    <property type="match status" value="1"/>
</dbReference>
<name>A0A485LWW7_9ZZZZ</name>
<dbReference type="InterPro" id="IPR006664">
    <property type="entry name" value="OMP_bac"/>
</dbReference>
<dbReference type="EMBL" id="CAADRM010000046">
    <property type="protein sequence ID" value="VFU12538.1"/>
    <property type="molecule type" value="Genomic_DNA"/>
</dbReference>
<dbReference type="InterPro" id="IPR036737">
    <property type="entry name" value="OmpA-like_sf"/>
</dbReference>
<evidence type="ECO:0000256" key="2">
    <source>
        <dbReference type="ARBA" id="ARBA00023136"/>
    </source>
</evidence>
<feature type="transmembrane region" description="Helical" evidence="4">
    <location>
        <begin position="64"/>
        <end position="82"/>
    </location>
</feature>
<dbReference type="PANTHER" id="PTHR30329">
    <property type="entry name" value="STATOR ELEMENT OF FLAGELLAR MOTOR COMPLEX"/>
    <property type="match status" value="1"/>
</dbReference>
<protein>
    <submittedName>
        <fullName evidence="6">Putative outer membrane lipoprotien</fullName>
    </submittedName>
</protein>
<feature type="domain" description="OmpA-like" evidence="5">
    <location>
        <begin position="104"/>
        <end position="221"/>
    </location>
</feature>
<evidence type="ECO:0000256" key="3">
    <source>
        <dbReference type="ARBA" id="ARBA00023237"/>
    </source>
</evidence>
<dbReference type="InterPro" id="IPR006665">
    <property type="entry name" value="OmpA-like"/>
</dbReference>
<dbReference type="Pfam" id="PF00691">
    <property type="entry name" value="OmpA"/>
    <property type="match status" value="1"/>
</dbReference>
<keyword evidence="4" id="KW-1133">Transmembrane helix</keyword>
<accession>A0A485LWW7</accession>
<feature type="transmembrane region" description="Helical" evidence="4">
    <location>
        <begin position="36"/>
        <end position="52"/>
    </location>
</feature>
<keyword evidence="4" id="KW-0812">Transmembrane</keyword>
<dbReference type="PROSITE" id="PS01068">
    <property type="entry name" value="OMPA_1"/>
    <property type="match status" value="1"/>
</dbReference>
<evidence type="ECO:0000256" key="1">
    <source>
        <dbReference type="ARBA" id="ARBA00004442"/>
    </source>
</evidence>
<dbReference type="SUPFAM" id="SSF103088">
    <property type="entry name" value="OmpA-like"/>
    <property type="match status" value="1"/>
</dbReference>
<sequence length="222" mass="23544">MKKISVVCLIMITGAFVLQACTTDPYTGQRKMSKTAWGSIIGAASGAAVGAATGKDGEARRKRALIGAGVGALAGGAVGVYMDKQESRLRQQLQNTGVSVTRDGDRIILNMPGNITFQVDSSDINANFYDVLNSVALVLKEYNKTIINITGHTDSTGSDSYNQALSERRAASVGRYLTSQGIDPMRIATAGMGESMPIASNDTPEGRQANRRVELELVPLTQ</sequence>
<organism evidence="6">
    <name type="scientific">anaerobic digester metagenome</name>
    <dbReference type="NCBI Taxonomy" id="1263854"/>
    <lineage>
        <taxon>unclassified sequences</taxon>
        <taxon>metagenomes</taxon>
        <taxon>ecological metagenomes</taxon>
    </lineage>
</organism>
<dbReference type="AlphaFoldDB" id="A0A485LWW7"/>
<dbReference type="InterPro" id="IPR006690">
    <property type="entry name" value="OMPA-like_CS"/>
</dbReference>